<organism evidence="2 3">
    <name type="scientific">Streptomyces cinnamoneus</name>
    <name type="common">Streptoverticillium cinnamoneum</name>
    <dbReference type="NCBI Taxonomy" id="53446"/>
    <lineage>
        <taxon>Bacteria</taxon>
        <taxon>Bacillati</taxon>
        <taxon>Actinomycetota</taxon>
        <taxon>Actinomycetes</taxon>
        <taxon>Kitasatosporales</taxon>
        <taxon>Streptomycetaceae</taxon>
        <taxon>Streptomyces</taxon>
        <taxon>Streptomyces cinnamoneus group</taxon>
    </lineage>
</organism>
<dbReference type="Pfam" id="PF04339">
    <property type="entry name" value="FemAB_like"/>
    <property type="match status" value="1"/>
</dbReference>
<dbReference type="Proteomes" id="UP000646244">
    <property type="component" value="Unassembled WGS sequence"/>
</dbReference>
<dbReference type="InterPro" id="IPR007434">
    <property type="entry name" value="FemAB-like"/>
</dbReference>
<reference evidence="2" key="2">
    <citation type="submission" date="2020-09" db="EMBL/GenBank/DDBJ databases">
        <authorList>
            <person name="Sun Q."/>
            <person name="Ohkuma M."/>
        </authorList>
    </citation>
    <scope>NUCLEOTIDE SEQUENCE</scope>
    <source>
        <strain evidence="2">JCM 4633</strain>
    </source>
</reference>
<evidence type="ECO:0000256" key="1">
    <source>
        <dbReference type="SAM" id="MobiDB-lite"/>
    </source>
</evidence>
<gene>
    <name evidence="2" type="ORF">GCM10010507_12860</name>
</gene>
<reference evidence="2" key="1">
    <citation type="journal article" date="2014" name="Int. J. Syst. Evol. Microbiol.">
        <title>Complete genome sequence of Corynebacterium casei LMG S-19264T (=DSM 44701T), isolated from a smear-ripened cheese.</title>
        <authorList>
            <consortium name="US DOE Joint Genome Institute (JGI-PGF)"/>
            <person name="Walter F."/>
            <person name="Albersmeier A."/>
            <person name="Kalinowski J."/>
            <person name="Ruckert C."/>
        </authorList>
    </citation>
    <scope>NUCLEOTIDE SEQUENCE</scope>
    <source>
        <strain evidence="2">JCM 4633</strain>
    </source>
</reference>
<comment type="caution">
    <text evidence="2">The sequence shown here is derived from an EMBL/GenBank/DDBJ whole genome shotgun (WGS) entry which is preliminary data.</text>
</comment>
<evidence type="ECO:0000313" key="2">
    <source>
        <dbReference type="EMBL" id="GHC40195.1"/>
    </source>
</evidence>
<name>A0A918TGB8_STRCJ</name>
<dbReference type="EMBL" id="BMVB01000003">
    <property type="protein sequence ID" value="GHC40195.1"/>
    <property type="molecule type" value="Genomic_DNA"/>
</dbReference>
<feature type="compositionally biased region" description="Low complexity" evidence="1">
    <location>
        <begin position="134"/>
        <end position="147"/>
    </location>
</feature>
<protein>
    <submittedName>
        <fullName evidence="2">Uncharacterized protein</fullName>
    </submittedName>
</protein>
<evidence type="ECO:0000313" key="3">
    <source>
        <dbReference type="Proteomes" id="UP000646244"/>
    </source>
</evidence>
<proteinExistence type="predicted"/>
<dbReference type="AlphaFoldDB" id="A0A918TGB8"/>
<feature type="region of interest" description="Disordered" evidence="1">
    <location>
        <begin position="120"/>
        <end position="147"/>
    </location>
</feature>
<accession>A0A918TGB8</accession>
<sequence length="399" mass="41922">MVTLREYATADGLSAGYWSAGPEDPRASAAWLTANRWPQDGVHFLEVPAAGAACAVRTQDDHAGFPRMNCTDIVAGTGRDVAQPEAELAQARAEGLRQLNVCALGYGQSVFPAHVPANAAESGPSADGADFDGFDASADGAGDAAPGAAGPALDAGALVTALEEHAESRGRLLTFLHLDEADPVLPVLRERGWHVGITDQYFLIEDTGADEAGYLARFPADRRRRLRRELASLDEAGATAEIHRGDTVTDEIQQEVARLEACADEKHGIPGDPARLLRVNERLRTALGSRYGVALVRDRTGRAVASATLALGTRDVLLRMVGLGPGSEETGAYFHVAYHLPMRLARSTGATRVLLGPGSGTPKLRRGATAKPLLSAVPPGAAAHGALLRRTDAAFAARP</sequence>
<dbReference type="RefSeq" id="WP_190108644.1">
    <property type="nucleotide sequence ID" value="NZ_BMVB01000003.1"/>
</dbReference>